<accession>A0A816XUL6</accession>
<evidence type="ECO:0000313" key="2">
    <source>
        <dbReference type="EMBL" id="CAF4285511.1"/>
    </source>
</evidence>
<name>A0A816XUL6_9BILA</name>
<reference evidence="1" key="1">
    <citation type="submission" date="2021-02" db="EMBL/GenBank/DDBJ databases">
        <authorList>
            <person name="Nowell W R."/>
        </authorList>
    </citation>
    <scope>NUCLEOTIDE SEQUENCE</scope>
</reference>
<evidence type="ECO:0000313" key="4">
    <source>
        <dbReference type="Proteomes" id="UP000663866"/>
    </source>
</evidence>
<protein>
    <submittedName>
        <fullName evidence="1">Uncharacterized protein</fullName>
    </submittedName>
</protein>
<proteinExistence type="predicted"/>
<evidence type="ECO:0000313" key="1">
    <source>
        <dbReference type="EMBL" id="CAF2150920.1"/>
    </source>
</evidence>
<keyword evidence="4" id="KW-1185">Reference proteome</keyword>
<comment type="caution">
    <text evidence="1">The sequence shown here is derived from an EMBL/GenBank/DDBJ whole genome shotgun (WGS) entry which is preliminary data.</text>
</comment>
<evidence type="ECO:0000313" key="3">
    <source>
        <dbReference type="Proteomes" id="UP000663856"/>
    </source>
</evidence>
<feature type="non-terminal residue" evidence="1">
    <location>
        <position position="64"/>
    </location>
</feature>
<dbReference type="EMBL" id="CAJOBG010011676">
    <property type="protein sequence ID" value="CAF4285511.1"/>
    <property type="molecule type" value="Genomic_DNA"/>
</dbReference>
<gene>
    <name evidence="2" type="ORF">OVN521_LOCUS30727</name>
    <name evidence="1" type="ORF">WKI299_LOCUS30268</name>
</gene>
<organism evidence="1 3">
    <name type="scientific">Rotaria magnacalcarata</name>
    <dbReference type="NCBI Taxonomy" id="392030"/>
    <lineage>
        <taxon>Eukaryota</taxon>
        <taxon>Metazoa</taxon>
        <taxon>Spiralia</taxon>
        <taxon>Gnathifera</taxon>
        <taxon>Rotifera</taxon>
        <taxon>Eurotatoria</taxon>
        <taxon>Bdelloidea</taxon>
        <taxon>Philodinida</taxon>
        <taxon>Philodinidae</taxon>
        <taxon>Rotaria</taxon>
    </lineage>
</organism>
<dbReference type="AlphaFoldDB" id="A0A816XUL6"/>
<dbReference type="Proteomes" id="UP000663856">
    <property type="component" value="Unassembled WGS sequence"/>
</dbReference>
<dbReference type="EMBL" id="CAJNRF010013682">
    <property type="protein sequence ID" value="CAF2150920.1"/>
    <property type="molecule type" value="Genomic_DNA"/>
</dbReference>
<sequence length="64" mass="7697">MLESHAEPSSGELVFFDESQDRRRRRRRRRQINVDTVIHQRCARELDGPLYGYDQTHCYCNSNQ</sequence>
<dbReference type="Proteomes" id="UP000663866">
    <property type="component" value="Unassembled WGS sequence"/>
</dbReference>